<dbReference type="GO" id="GO:0003735">
    <property type="term" value="F:structural constituent of ribosome"/>
    <property type="evidence" value="ECO:0007669"/>
    <property type="project" value="InterPro"/>
</dbReference>
<dbReference type="Pfam" id="PF00830">
    <property type="entry name" value="Ribosomal_L28"/>
    <property type="match status" value="1"/>
</dbReference>
<protein>
    <recommendedName>
        <fullName evidence="4 5">Large ribosomal subunit protein bL28</fullName>
    </recommendedName>
</protein>
<dbReference type="eggNOG" id="COG0227">
    <property type="taxonomic scope" value="Bacteria"/>
</dbReference>
<dbReference type="AlphaFoldDB" id="A0A098QWM6"/>
<dbReference type="STRING" id="1480694.DC28_09235"/>
<proteinExistence type="inferred from homology"/>
<comment type="similarity">
    <text evidence="1 5">Belongs to the bacterial ribosomal protein bL28 family.</text>
</comment>
<dbReference type="GO" id="GO:0005840">
    <property type="term" value="C:ribosome"/>
    <property type="evidence" value="ECO:0007669"/>
    <property type="project" value="UniProtKB-KW"/>
</dbReference>
<evidence type="ECO:0000256" key="2">
    <source>
        <dbReference type="ARBA" id="ARBA00022980"/>
    </source>
</evidence>
<dbReference type="RefSeq" id="WP_037547864.1">
    <property type="nucleotide sequence ID" value="NZ_JNUP01000064.1"/>
</dbReference>
<gene>
    <name evidence="5" type="primary">rpmB</name>
    <name evidence="6" type="ORF">DC28_09235</name>
</gene>
<evidence type="ECO:0000256" key="1">
    <source>
        <dbReference type="ARBA" id="ARBA00008760"/>
    </source>
</evidence>
<dbReference type="InterPro" id="IPR001383">
    <property type="entry name" value="Ribosomal_bL28_bact-type"/>
</dbReference>
<reference evidence="6 7" key="1">
    <citation type="submission" date="2014-05" db="EMBL/GenBank/DDBJ databases">
        <title>De novo Genome Sequence of Spirocheata sp.</title>
        <authorList>
            <person name="Shivani Y."/>
            <person name="Subhash Y."/>
            <person name="Tushar L."/>
            <person name="Sasikala C."/>
            <person name="Ramana C.V."/>
        </authorList>
    </citation>
    <scope>NUCLEOTIDE SEQUENCE [LARGE SCALE GENOMIC DNA]</scope>
    <source>
        <strain evidence="6 7">JC230</strain>
    </source>
</reference>
<keyword evidence="7" id="KW-1185">Reference proteome</keyword>
<dbReference type="PANTHER" id="PTHR13528">
    <property type="entry name" value="39S RIBOSOMAL PROTEIN L28, MITOCHONDRIAL"/>
    <property type="match status" value="1"/>
</dbReference>
<dbReference type="EMBL" id="JNUP01000064">
    <property type="protein sequence ID" value="KGE71966.1"/>
    <property type="molecule type" value="Genomic_DNA"/>
</dbReference>
<evidence type="ECO:0000313" key="7">
    <source>
        <dbReference type="Proteomes" id="UP000029692"/>
    </source>
</evidence>
<dbReference type="GO" id="GO:0006412">
    <property type="term" value="P:translation"/>
    <property type="evidence" value="ECO:0007669"/>
    <property type="project" value="UniProtKB-UniRule"/>
</dbReference>
<dbReference type="OrthoDB" id="9805609at2"/>
<dbReference type="InterPro" id="IPR037147">
    <property type="entry name" value="Ribosomal_bL28_sf"/>
</dbReference>
<dbReference type="InterPro" id="IPR034704">
    <property type="entry name" value="Ribosomal_bL28/bL31-like_sf"/>
</dbReference>
<organism evidence="6 7">
    <name type="scientific">Spirochaeta lutea</name>
    <dbReference type="NCBI Taxonomy" id="1480694"/>
    <lineage>
        <taxon>Bacteria</taxon>
        <taxon>Pseudomonadati</taxon>
        <taxon>Spirochaetota</taxon>
        <taxon>Spirochaetia</taxon>
        <taxon>Spirochaetales</taxon>
        <taxon>Spirochaetaceae</taxon>
        <taxon>Spirochaeta</taxon>
    </lineage>
</organism>
<evidence type="ECO:0000256" key="4">
    <source>
        <dbReference type="ARBA" id="ARBA00035174"/>
    </source>
</evidence>
<dbReference type="Proteomes" id="UP000029692">
    <property type="component" value="Unassembled WGS sequence"/>
</dbReference>
<accession>A0A098QWM6</accession>
<evidence type="ECO:0000256" key="5">
    <source>
        <dbReference type="HAMAP-Rule" id="MF_00373"/>
    </source>
</evidence>
<keyword evidence="3 5" id="KW-0687">Ribonucleoprotein</keyword>
<name>A0A098QWM6_9SPIO</name>
<dbReference type="HAMAP" id="MF_00373">
    <property type="entry name" value="Ribosomal_bL28"/>
    <property type="match status" value="1"/>
</dbReference>
<evidence type="ECO:0000256" key="3">
    <source>
        <dbReference type="ARBA" id="ARBA00023274"/>
    </source>
</evidence>
<dbReference type="Gene3D" id="2.30.170.40">
    <property type="entry name" value="Ribosomal protein L28/L24"/>
    <property type="match status" value="1"/>
</dbReference>
<dbReference type="NCBIfam" id="TIGR00009">
    <property type="entry name" value="L28"/>
    <property type="match status" value="1"/>
</dbReference>
<dbReference type="GO" id="GO:1990904">
    <property type="term" value="C:ribonucleoprotein complex"/>
    <property type="evidence" value="ECO:0007669"/>
    <property type="project" value="UniProtKB-KW"/>
</dbReference>
<keyword evidence="2 5" id="KW-0689">Ribosomal protein</keyword>
<comment type="caution">
    <text evidence="6">The sequence shown here is derived from an EMBL/GenBank/DDBJ whole genome shotgun (WGS) entry which is preliminary data.</text>
</comment>
<sequence length="79" mass="9062">MSRKCVISGKKPMAGNNVSHANNKNKRWQKPNIQYKRFYDPELGREVRLRLSTSAIRSITKVGLSAFLRKKGLTLKDVM</sequence>
<dbReference type="SUPFAM" id="SSF143800">
    <property type="entry name" value="L28p-like"/>
    <property type="match status" value="1"/>
</dbReference>
<dbReference type="PANTHER" id="PTHR13528:SF2">
    <property type="entry name" value="LARGE RIBOSOMAL SUBUNIT PROTEIN BL28M"/>
    <property type="match status" value="1"/>
</dbReference>
<evidence type="ECO:0000313" key="6">
    <source>
        <dbReference type="EMBL" id="KGE71966.1"/>
    </source>
</evidence>
<dbReference type="InterPro" id="IPR026569">
    <property type="entry name" value="Ribosomal_bL28"/>
</dbReference>